<evidence type="ECO:0000313" key="5">
    <source>
        <dbReference type="Proteomes" id="UP000041254"/>
    </source>
</evidence>
<dbReference type="EMBL" id="CDMY01000261">
    <property type="protein sequence ID" value="CEL98039.1"/>
    <property type="molecule type" value="Genomic_DNA"/>
</dbReference>
<feature type="region of interest" description="Disordered" evidence="3">
    <location>
        <begin position="329"/>
        <end position="352"/>
    </location>
</feature>
<feature type="region of interest" description="Disordered" evidence="3">
    <location>
        <begin position="764"/>
        <end position="783"/>
    </location>
</feature>
<keyword evidence="2" id="KW-0677">Repeat</keyword>
<feature type="compositionally biased region" description="Pro residues" evidence="3">
    <location>
        <begin position="1136"/>
        <end position="1173"/>
    </location>
</feature>
<gene>
    <name evidence="4" type="ORF">Vbra_7816</name>
</gene>
<dbReference type="Gene3D" id="2.120.10.80">
    <property type="entry name" value="Kelch-type beta propeller"/>
    <property type="match status" value="1"/>
</dbReference>
<evidence type="ECO:0000256" key="3">
    <source>
        <dbReference type="SAM" id="MobiDB-lite"/>
    </source>
</evidence>
<feature type="region of interest" description="Disordered" evidence="3">
    <location>
        <begin position="1325"/>
        <end position="1394"/>
    </location>
</feature>
<feature type="region of interest" description="Disordered" evidence="3">
    <location>
        <begin position="1576"/>
        <end position="1601"/>
    </location>
</feature>
<dbReference type="OMA" id="IGPRSHY"/>
<dbReference type="PANTHER" id="PTHR46093">
    <property type="entry name" value="ACYL-COA-BINDING DOMAIN-CONTAINING PROTEIN 5"/>
    <property type="match status" value="1"/>
</dbReference>
<dbReference type="SUPFAM" id="SSF117281">
    <property type="entry name" value="Kelch motif"/>
    <property type="match status" value="1"/>
</dbReference>
<keyword evidence="1" id="KW-0880">Kelch repeat</keyword>
<feature type="region of interest" description="Disordered" evidence="3">
    <location>
        <begin position="150"/>
        <end position="212"/>
    </location>
</feature>
<feature type="compositionally biased region" description="Low complexity" evidence="3">
    <location>
        <begin position="1635"/>
        <end position="1664"/>
    </location>
</feature>
<dbReference type="PANTHER" id="PTHR46093:SF18">
    <property type="entry name" value="FIBRONECTIN TYPE-III DOMAIN-CONTAINING PROTEIN"/>
    <property type="match status" value="1"/>
</dbReference>
<feature type="region of interest" description="Disordered" evidence="3">
    <location>
        <begin position="999"/>
        <end position="1046"/>
    </location>
</feature>
<dbReference type="Proteomes" id="UP000041254">
    <property type="component" value="Unassembled WGS sequence"/>
</dbReference>
<dbReference type="InterPro" id="IPR036890">
    <property type="entry name" value="HATPase_C_sf"/>
</dbReference>
<evidence type="ECO:0000256" key="2">
    <source>
        <dbReference type="ARBA" id="ARBA00022737"/>
    </source>
</evidence>
<proteinExistence type="predicted"/>
<feature type="region of interest" description="Disordered" evidence="3">
    <location>
        <begin position="1613"/>
        <end position="1722"/>
    </location>
</feature>
<dbReference type="PhylomeDB" id="A0A0G4EM49"/>
<reference evidence="4 5" key="1">
    <citation type="submission" date="2014-11" db="EMBL/GenBank/DDBJ databases">
        <authorList>
            <person name="Zhu J."/>
            <person name="Qi W."/>
            <person name="Song R."/>
        </authorList>
    </citation>
    <scope>NUCLEOTIDE SEQUENCE [LARGE SCALE GENOMIC DNA]</scope>
</reference>
<dbReference type="SUPFAM" id="SSF55874">
    <property type="entry name" value="ATPase domain of HSP90 chaperone/DNA topoisomerase II/histidine kinase"/>
    <property type="match status" value="1"/>
</dbReference>
<dbReference type="STRING" id="1169540.A0A0G4EM49"/>
<dbReference type="Pfam" id="PF24681">
    <property type="entry name" value="Kelch_KLHDC2_KLHL20_DRC7"/>
    <property type="match status" value="1"/>
</dbReference>
<dbReference type="OrthoDB" id="10251809at2759"/>
<dbReference type="VEuPathDB" id="CryptoDB:Vbra_7816"/>
<feature type="region of interest" description="Disordered" evidence="3">
    <location>
        <begin position="281"/>
        <end position="316"/>
    </location>
</feature>
<accession>A0A0G4EM49</accession>
<keyword evidence="5" id="KW-1185">Reference proteome</keyword>
<feature type="region of interest" description="Disordered" evidence="3">
    <location>
        <begin position="56"/>
        <end position="75"/>
    </location>
</feature>
<feature type="compositionally biased region" description="Low complexity" evidence="3">
    <location>
        <begin position="1174"/>
        <end position="1200"/>
    </location>
</feature>
<dbReference type="Pfam" id="PF13589">
    <property type="entry name" value="HATPase_c_3"/>
    <property type="match status" value="1"/>
</dbReference>
<sequence length="1722" mass="186661">MARFDPSVQYWGDSVSCFTIVLDPCIRTKADLKQCMVSQPSEYPAIRVYAKRRDSGGQQPMLVDGSSSSGAGAAGGAGSGVSVKVVAALFDNSSFEPSEAIQTVMSVLPNWERQLGEKLSAAEGKANGAAAQNGTISHVPSGIVGSVPARAEQHGQPQVNGLPGPLPPPPPPPPPITKAHTPTSRQIDKGRPLGPRDQLKRHMESFPSRPPQATLKDLVDYIFAENVVGPDQRKMITEIVQKFLHDEIKHQDVYMHIGNVIGADFLQSCIRVVHKNIRDKMTAGGHHPHAPQHDGYPPPGGSRGLTNGVGRREMDARNVRRENVVLPRAGAAPSHASANGAVNAGRGAPMPKSQWEKTSWIHVDAIKKKSVLGPNAGHAMLVNPEKFEAYFFGGQAKDDASFSNLWVLDLRTFRSRRVECGGDRPPNRSLHTVNYISRHAAGQVLLFGGLGDDGRCLKDIHCLELAEFRWTLKQAFGSSQPSARYGHTAAVWPPESEIPGRDKDSEFLFVFGGHSAVSELNDFFAFHIESSTWVKVDTGRQTSGPSKRFAHKWDWSGLKTIILFGGCCGRADGGSAALQGSNETWKFEVEAAEPNTLEVRGTWSIIPTRETPAGRWGHGLGFMSHVIEKKGRKNVDRCLIVVGGESEDQQRRKAGHGVVALNLKTNQWEKLEHITPVAVGEGGADGASFAPRKDFAFLFYEANPFWSPVENASGLPKEKMVPAPCILLHGGTDTRNTVLGDTWILSLVGPNPLDFYDKSMLHRPPLTPRQPEASPTEGMPEPVDDSLIQRTIVEAQMSGGKRPVDYTGFDCTPSLLYSLTTIQRWFLGAVAHLVDNAITHPPDPHRSERLLEIRIEHKTIPNSGKTALLVSDNGFGMEESTFHRFLHYWGDPSDTPGKSHQYGMGFKMAFARIARNCLVVTKAKHTMSVGLLSLELLEEAGVRRGIGAPTLSWNRATRSLTSGRDVRTIMMFYDTRPWTDLDHLYEADACLRIPHNAKTHKAHTMHQTTPTPQPPPPAPAAEGREQNGDHEGSKEPPLKRVKDDSATMMDVDVAASGGGGAPEATSVLDVCERFPFWSDARGSPDYCMATYLFWLYLTPPDQTPKVALYVQGTRLTDPRVEQQLLKVEDSDMPDAAPSPAPVPASAPTPAPPQSEAPPPAPAQGPTAPAPPPAAAAAAAEPASTPASEAPQPAPAAAAAAAGPPDMEAYVNEWIRAASTDSSQPFHPYVTKGGGLCATIVQDMLCLIAFLPPSPAPLATITLQQLDSFVASEHLKDARRETRATWSDESIEEFKGCIIRSRPDEVEGKEEQGAADGASVQAAAAASAAAAAAPPSPSSPAPARPSGDTMDIDRQETTDEPLPPPPPQQHQPQQQQQPSPPPPSLPAPTADQPPTTLVDVLTHRLHCAVELNYLFTPSDQAEGGWGMLGFINKPPNHTMRATQDRLCVSEAGVLLYHKKRLIRRLEGPFPADPALLSPKPQPAVWRKVVDGSETVDRRYVHVGVDDPAAIDFGLTAVIQVPDWMLATVTKQEFIYENNLVWRTFNHKLRKLLQSYLRVAADEDLLQQWKAKRQADFDASGPICRRQPSPPCNRSPPSEARYAPMLIHPRRSLWPEKKRPAPASSNNGSSVEGDNNAAPPSSDRPAQAPSAAPAAAATAGESAPGPHQQPQPAPQVARGVSMRELLERVRRVNDAVGATNPNPSPNHPNPSMTVREWLTRMEEE</sequence>
<dbReference type="FunCoup" id="A0A0G4EM49">
    <property type="interactions" value="14"/>
</dbReference>
<dbReference type="InterPro" id="IPR015915">
    <property type="entry name" value="Kelch-typ_b-propeller"/>
</dbReference>
<feature type="compositionally biased region" description="Polar residues" evidence="3">
    <location>
        <begin position="1621"/>
        <end position="1631"/>
    </location>
</feature>
<evidence type="ECO:0000313" key="4">
    <source>
        <dbReference type="EMBL" id="CEL98039.1"/>
    </source>
</evidence>
<feature type="compositionally biased region" description="Basic and acidic residues" evidence="3">
    <location>
        <begin position="1301"/>
        <end position="1311"/>
    </location>
</feature>
<feature type="compositionally biased region" description="Basic and acidic residues" evidence="3">
    <location>
        <begin position="1022"/>
        <end position="1045"/>
    </location>
</feature>
<feature type="compositionally biased region" description="Pro residues" evidence="3">
    <location>
        <begin position="164"/>
        <end position="176"/>
    </location>
</feature>
<dbReference type="Gene3D" id="3.30.565.10">
    <property type="entry name" value="Histidine kinase-like ATPase, C-terminal domain"/>
    <property type="match status" value="1"/>
</dbReference>
<feature type="region of interest" description="Disordered" evidence="3">
    <location>
        <begin position="1301"/>
        <end position="1320"/>
    </location>
</feature>
<evidence type="ECO:0000256" key="1">
    <source>
        <dbReference type="ARBA" id="ARBA00022441"/>
    </source>
</evidence>
<feature type="compositionally biased region" description="Pro residues" evidence="3">
    <location>
        <begin position="1333"/>
        <end position="1342"/>
    </location>
</feature>
<name>A0A0G4EM49_VITBC</name>
<feature type="region of interest" description="Disordered" evidence="3">
    <location>
        <begin position="1130"/>
        <end position="1200"/>
    </location>
</feature>
<organism evidence="4 5">
    <name type="scientific">Vitrella brassicaformis (strain CCMP3155)</name>
    <dbReference type="NCBI Taxonomy" id="1169540"/>
    <lineage>
        <taxon>Eukaryota</taxon>
        <taxon>Sar</taxon>
        <taxon>Alveolata</taxon>
        <taxon>Colpodellida</taxon>
        <taxon>Vitrellaceae</taxon>
        <taxon>Vitrella</taxon>
    </lineage>
</organism>
<protein>
    <submittedName>
        <fullName evidence="4">Uncharacterized protein</fullName>
    </submittedName>
</protein>
<dbReference type="InParanoid" id="A0A0G4EM49"/>
<feature type="compositionally biased region" description="Basic and acidic residues" evidence="3">
    <location>
        <begin position="1682"/>
        <end position="1691"/>
    </location>
</feature>